<dbReference type="EMBL" id="RBAH01000035">
    <property type="protein sequence ID" value="RKN66071.1"/>
    <property type="molecule type" value="Genomic_DNA"/>
</dbReference>
<dbReference type="InterPro" id="IPR036890">
    <property type="entry name" value="HATPase_C_sf"/>
</dbReference>
<dbReference type="GO" id="GO:0005524">
    <property type="term" value="F:ATP binding"/>
    <property type="evidence" value="ECO:0007669"/>
    <property type="project" value="UniProtKB-KW"/>
</dbReference>
<dbReference type="SMART" id="SM00448">
    <property type="entry name" value="REC"/>
    <property type="match status" value="1"/>
</dbReference>
<dbReference type="RefSeq" id="WP_120751326.1">
    <property type="nucleotide sequence ID" value="NZ_RBAH01000035.1"/>
</dbReference>
<gene>
    <name evidence="11" type="ORF">D7M11_31860</name>
</gene>
<dbReference type="Pfam" id="PF07730">
    <property type="entry name" value="HisKA_3"/>
    <property type="match status" value="1"/>
</dbReference>
<protein>
    <recommendedName>
        <fullName evidence="2">histidine kinase</fullName>
        <ecNumber evidence="2">2.7.13.3</ecNumber>
    </recommendedName>
</protein>
<dbReference type="InterPro" id="IPR001789">
    <property type="entry name" value="Sig_transdc_resp-reg_receiver"/>
</dbReference>
<keyword evidence="4" id="KW-0808">Transferase</keyword>
<organism evidence="11 12">
    <name type="scientific">Paenibacillus ginsengarvi</name>
    <dbReference type="NCBI Taxonomy" id="400777"/>
    <lineage>
        <taxon>Bacteria</taxon>
        <taxon>Bacillati</taxon>
        <taxon>Bacillota</taxon>
        <taxon>Bacilli</taxon>
        <taxon>Bacillales</taxon>
        <taxon>Paenibacillaceae</taxon>
        <taxon>Paenibacillus</taxon>
    </lineage>
</organism>
<dbReference type="OrthoDB" id="9781904at2"/>
<evidence type="ECO:0000259" key="10">
    <source>
        <dbReference type="PROSITE" id="PS50110"/>
    </source>
</evidence>
<keyword evidence="5" id="KW-0547">Nucleotide-binding</keyword>
<evidence type="ECO:0000256" key="6">
    <source>
        <dbReference type="ARBA" id="ARBA00022777"/>
    </source>
</evidence>
<dbReference type="Pfam" id="PF00072">
    <property type="entry name" value="Response_reg"/>
    <property type="match status" value="1"/>
</dbReference>
<evidence type="ECO:0000256" key="4">
    <source>
        <dbReference type="ARBA" id="ARBA00022679"/>
    </source>
</evidence>
<name>A0A3B0B268_9BACL</name>
<evidence type="ECO:0000313" key="12">
    <source>
        <dbReference type="Proteomes" id="UP000282311"/>
    </source>
</evidence>
<comment type="caution">
    <text evidence="11">The sequence shown here is derived from an EMBL/GenBank/DDBJ whole genome shotgun (WGS) entry which is preliminary data.</text>
</comment>
<dbReference type="SUPFAM" id="SSF52172">
    <property type="entry name" value="CheY-like"/>
    <property type="match status" value="1"/>
</dbReference>
<evidence type="ECO:0000256" key="2">
    <source>
        <dbReference type="ARBA" id="ARBA00012438"/>
    </source>
</evidence>
<dbReference type="Gene3D" id="3.40.50.2300">
    <property type="match status" value="1"/>
</dbReference>
<keyword evidence="6" id="KW-0418">Kinase</keyword>
<dbReference type="AlphaFoldDB" id="A0A3B0B268"/>
<dbReference type="CDD" id="cd17536">
    <property type="entry name" value="REC_YesN-like"/>
    <property type="match status" value="1"/>
</dbReference>
<keyword evidence="8" id="KW-0902">Two-component regulatory system</keyword>
<dbReference type="GO" id="GO:0000155">
    <property type="term" value="F:phosphorelay sensor kinase activity"/>
    <property type="evidence" value="ECO:0007669"/>
    <property type="project" value="InterPro"/>
</dbReference>
<dbReference type="EC" id="2.7.13.3" evidence="2"/>
<dbReference type="InterPro" id="IPR050482">
    <property type="entry name" value="Sensor_HK_TwoCompSys"/>
</dbReference>
<evidence type="ECO:0000256" key="7">
    <source>
        <dbReference type="ARBA" id="ARBA00022840"/>
    </source>
</evidence>
<dbReference type="PROSITE" id="PS50110">
    <property type="entry name" value="RESPONSE_REGULATORY"/>
    <property type="match status" value="1"/>
</dbReference>
<dbReference type="GO" id="GO:0046983">
    <property type="term" value="F:protein dimerization activity"/>
    <property type="evidence" value="ECO:0007669"/>
    <property type="project" value="InterPro"/>
</dbReference>
<proteinExistence type="predicted"/>
<evidence type="ECO:0000256" key="9">
    <source>
        <dbReference type="PROSITE-ProRule" id="PRU00169"/>
    </source>
</evidence>
<dbReference type="GO" id="GO:0016020">
    <property type="term" value="C:membrane"/>
    <property type="evidence" value="ECO:0007669"/>
    <property type="project" value="InterPro"/>
</dbReference>
<accession>A0A3B0B268</accession>
<keyword evidence="3 9" id="KW-0597">Phosphoprotein</keyword>
<dbReference type="InterPro" id="IPR011006">
    <property type="entry name" value="CheY-like_superfamily"/>
</dbReference>
<sequence length="363" mass="40537">MTLFSLLIVDDHKHLAESMALTIPWERYEVTRVLQAYSGTEAVEALQDGDIHILLTDIRMPGMSGLELIERAQKLAPGIDCILLTGHTQFEYAKRAVELQAIDYLVKPVRHEELLRVVETIIQRRKARLREQAELELLYETNRHLPQLRADLLAAKTDAELAVLEERDRIAGDIHDIVGHTLTATLMQIEAAKLLLARGEREGMQRLEKSQQLLRKSLDGIREAVGMIKKPDDADDLETGLQAFIEEAKHTANIAIDYRIELASPVTDPDLCKVLSHALREGVTNGIRHGGSLSFRFQLIQRGGLLRFSLWNDGTPYDGQSQGTGGLGLTAMRERIVRLGGTMRLVASAEPPGTLLELRIPLC</sequence>
<evidence type="ECO:0000313" key="11">
    <source>
        <dbReference type="EMBL" id="RKN66071.1"/>
    </source>
</evidence>
<feature type="modified residue" description="4-aspartylphosphate" evidence="9">
    <location>
        <position position="57"/>
    </location>
</feature>
<keyword evidence="12" id="KW-1185">Reference proteome</keyword>
<comment type="catalytic activity">
    <reaction evidence="1">
        <text>ATP + protein L-histidine = ADP + protein N-phospho-L-histidine.</text>
        <dbReference type="EC" id="2.7.13.3"/>
    </reaction>
</comment>
<evidence type="ECO:0000256" key="8">
    <source>
        <dbReference type="ARBA" id="ARBA00023012"/>
    </source>
</evidence>
<dbReference type="PANTHER" id="PTHR24421">
    <property type="entry name" value="NITRATE/NITRITE SENSOR PROTEIN NARX-RELATED"/>
    <property type="match status" value="1"/>
</dbReference>
<dbReference type="PANTHER" id="PTHR24421:SF10">
    <property type="entry name" value="NITRATE_NITRITE SENSOR PROTEIN NARQ"/>
    <property type="match status" value="1"/>
</dbReference>
<evidence type="ECO:0000256" key="1">
    <source>
        <dbReference type="ARBA" id="ARBA00000085"/>
    </source>
</evidence>
<dbReference type="Gene3D" id="3.30.565.10">
    <property type="entry name" value="Histidine kinase-like ATPase, C-terminal domain"/>
    <property type="match status" value="1"/>
</dbReference>
<reference evidence="11 12" key="1">
    <citation type="journal article" date="2007" name="Int. J. Syst. Evol. Microbiol.">
        <title>Paenibacillus ginsengarvi sp. nov., isolated from soil from ginseng cultivation.</title>
        <authorList>
            <person name="Yoon M.H."/>
            <person name="Ten L.N."/>
            <person name="Im W.T."/>
        </authorList>
    </citation>
    <scope>NUCLEOTIDE SEQUENCE [LARGE SCALE GENOMIC DNA]</scope>
    <source>
        <strain evidence="11 12">KCTC 13059</strain>
    </source>
</reference>
<feature type="domain" description="Response regulatory" evidence="10">
    <location>
        <begin position="5"/>
        <end position="122"/>
    </location>
</feature>
<dbReference type="InterPro" id="IPR011712">
    <property type="entry name" value="Sig_transdc_His_kin_sub3_dim/P"/>
</dbReference>
<keyword evidence="7" id="KW-0067">ATP-binding</keyword>
<evidence type="ECO:0000256" key="5">
    <source>
        <dbReference type="ARBA" id="ARBA00022741"/>
    </source>
</evidence>
<dbReference type="Proteomes" id="UP000282311">
    <property type="component" value="Unassembled WGS sequence"/>
</dbReference>
<dbReference type="SUPFAM" id="SSF55874">
    <property type="entry name" value="ATPase domain of HSP90 chaperone/DNA topoisomerase II/histidine kinase"/>
    <property type="match status" value="1"/>
</dbReference>
<dbReference type="Gene3D" id="1.20.5.1930">
    <property type="match status" value="1"/>
</dbReference>
<evidence type="ECO:0000256" key="3">
    <source>
        <dbReference type="ARBA" id="ARBA00022553"/>
    </source>
</evidence>